<comment type="cofactor">
    <cofactor evidence="1">
        <name>FMN</name>
        <dbReference type="ChEBI" id="CHEBI:58210"/>
    </cofactor>
</comment>
<feature type="domain" description="Nitroreductase" evidence="8">
    <location>
        <begin position="12"/>
        <end position="163"/>
    </location>
</feature>
<sequence length="187" mass="20800">MDARELLLSRESRPLLTEPGPTDDQLSFLFQAALRAPDHARLKPWRFIVIRNDARNKLGKLFAQAAQQDKPDLSEEALKRHTQLPLRAPVLLTLVCCHKDHPKVPVIEQRMSLATAAENMLLATHAQGLGGIWRTGTVCYHSIVAEGLQLSSDEEILGFLYLGTPSGNQRKRSELDPAGFVSEWGAE</sequence>
<keyword evidence="6 9" id="KW-0560">Oxidoreductase</keyword>
<dbReference type="PANTHER" id="PTHR43821:SF1">
    <property type="entry name" value="NAD(P)H NITROREDUCTASE YDJA-RELATED"/>
    <property type="match status" value="1"/>
</dbReference>
<dbReference type="Gene3D" id="3.40.109.10">
    <property type="entry name" value="NADH Oxidase"/>
    <property type="match status" value="1"/>
</dbReference>
<accession>A0A2H9T5H0</accession>
<dbReference type="CDD" id="cd02135">
    <property type="entry name" value="YdjA-like"/>
    <property type="match status" value="1"/>
</dbReference>
<dbReference type="EC" id="1.-.-.-" evidence="9"/>
<evidence type="ECO:0000313" key="9">
    <source>
        <dbReference type="EMBL" id="PJE78449.1"/>
    </source>
</evidence>
<comment type="similarity">
    <text evidence="2">Belongs to the nitroreductase family.</text>
</comment>
<dbReference type="AlphaFoldDB" id="A0A2H9T5H0"/>
<dbReference type="PIRSF" id="PIRSF000232">
    <property type="entry name" value="YdjA"/>
    <property type="match status" value="1"/>
</dbReference>
<dbReference type="SUPFAM" id="SSF55469">
    <property type="entry name" value="FMN-dependent nitroreductase-like"/>
    <property type="match status" value="1"/>
</dbReference>
<reference evidence="9" key="1">
    <citation type="journal article" date="2017" name="Appl. Environ. Microbiol.">
        <title>Molecular characterization of an Endozoicomonas-like organism causing infection in king scallop Pecten maximus L.</title>
        <authorList>
            <person name="Cano I."/>
            <person name="van Aerle R."/>
            <person name="Ross S."/>
            <person name="Verner-Jeffreys D.W."/>
            <person name="Paley R.K."/>
            <person name="Rimmer G."/>
            <person name="Ryder D."/>
            <person name="Hooper P."/>
            <person name="Stone D."/>
            <person name="Feist S.W."/>
        </authorList>
    </citation>
    <scope>NUCLEOTIDE SEQUENCE</scope>
</reference>
<evidence type="ECO:0000256" key="7">
    <source>
        <dbReference type="ARBA" id="ARBA00023027"/>
    </source>
</evidence>
<evidence type="ECO:0000256" key="4">
    <source>
        <dbReference type="ARBA" id="ARBA00022643"/>
    </source>
</evidence>
<comment type="caution">
    <text evidence="9">The sequence shown here is derived from an EMBL/GenBank/DDBJ whole genome shotgun (WGS) entry which is preliminary data.</text>
</comment>
<dbReference type="Pfam" id="PF00881">
    <property type="entry name" value="Nitroreductase"/>
    <property type="match status" value="1"/>
</dbReference>
<keyword evidence="3" id="KW-0285">Flavoprotein</keyword>
<evidence type="ECO:0000256" key="6">
    <source>
        <dbReference type="ARBA" id="ARBA00023002"/>
    </source>
</evidence>
<dbReference type="InterPro" id="IPR026021">
    <property type="entry name" value="YdjA-like"/>
</dbReference>
<keyword evidence="5" id="KW-0521">NADP</keyword>
<gene>
    <name evidence="9" type="primary">ydjA</name>
    <name evidence="9" type="ORF">CI610_02610</name>
</gene>
<dbReference type="PANTHER" id="PTHR43821">
    <property type="entry name" value="NAD(P)H NITROREDUCTASE YDJA-RELATED"/>
    <property type="match status" value="1"/>
</dbReference>
<proteinExistence type="inferred from homology"/>
<dbReference type="EMBL" id="NSIT01000179">
    <property type="protein sequence ID" value="PJE78449.1"/>
    <property type="molecule type" value="Genomic_DNA"/>
</dbReference>
<evidence type="ECO:0000256" key="1">
    <source>
        <dbReference type="ARBA" id="ARBA00001917"/>
    </source>
</evidence>
<protein>
    <submittedName>
        <fullName evidence="9">Putative NAD(P)H nitroreductase YdjA</fullName>
        <ecNumber evidence="9">1.-.-.-</ecNumber>
    </submittedName>
</protein>
<keyword evidence="7" id="KW-0520">NAD</keyword>
<keyword evidence="4" id="KW-0288">FMN</keyword>
<dbReference type="InterPro" id="IPR000415">
    <property type="entry name" value="Nitroreductase-like"/>
</dbReference>
<evidence type="ECO:0000256" key="2">
    <source>
        <dbReference type="ARBA" id="ARBA00007118"/>
    </source>
</evidence>
<evidence type="ECO:0000259" key="8">
    <source>
        <dbReference type="Pfam" id="PF00881"/>
    </source>
</evidence>
<organism evidence="9">
    <name type="scientific">invertebrate metagenome</name>
    <dbReference type="NCBI Taxonomy" id="1711999"/>
    <lineage>
        <taxon>unclassified sequences</taxon>
        <taxon>metagenomes</taxon>
        <taxon>organismal metagenomes</taxon>
    </lineage>
</organism>
<evidence type="ECO:0000256" key="3">
    <source>
        <dbReference type="ARBA" id="ARBA00022630"/>
    </source>
</evidence>
<dbReference type="GO" id="GO:0016491">
    <property type="term" value="F:oxidoreductase activity"/>
    <property type="evidence" value="ECO:0007669"/>
    <property type="project" value="UniProtKB-KW"/>
</dbReference>
<evidence type="ECO:0000256" key="5">
    <source>
        <dbReference type="ARBA" id="ARBA00022857"/>
    </source>
</evidence>
<name>A0A2H9T5H0_9ZZZZ</name>
<dbReference type="InterPro" id="IPR029479">
    <property type="entry name" value="Nitroreductase"/>
</dbReference>
<dbReference type="InterPro" id="IPR052530">
    <property type="entry name" value="NAD(P)H_nitroreductase"/>
</dbReference>